<evidence type="ECO:0000313" key="2">
    <source>
        <dbReference type="Proteomes" id="UP000253410"/>
    </source>
</evidence>
<dbReference type="RefSeq" id="WP_113615084.1">
    <property type="nucleotide sequence ID" value="NZ_QFFJ01000001.1"/>
</dbReference>
<dbReference type="EMBL" id="QFFJ01000001">
    <property type="protein sequence ID" value="RBL92482.1"/>
    <property type="molecule type" value="Genomic_DNA"/>
</dbReference>
<accession>A0A365Y1H5</accession>
<gene>
    <name evidence="1" type="ORF">DF182_07835</name>
</gene>
<proteinExistence type="predicted"/>
<dbReference type="OrthoDB" id="9974651at2"/>
<sequence length="66" mass="7361">MKKTAISSDSTFQLTLDKEIISKADAMDIENLNFMKKLPEGSQYSLLPTVPMTSFSFSVKTLLTNI</sequence>
<dbReference type="Proteomes" id="UP000253410">
    <property type="component" value="Unassembled WGS sequence"/>
</dbReference>
<name>A0A365Y1H5_9BACT</name>
<dbReference type="AlphaFoldDB" id="A0A365Y1H5"/>
<comment type="caution">
    <text evidence="1">The sequence shown here is derived from an EMBL/GenBank/DDBJ whole genome shotgun (WGS) entry which is preliminary data.</text>
</comment>
<organism evidence="1 2">
    <name type="scientific">Chitinophaga flava</name>
    <dbReference type="NCBI Taxonomy" id="2259036"/>
    <lineage>
        <taxon>Bacteria</taxon>
        <taxon>Pseudomonadati</taxon>
        <taxon>Bacteroidota</taxon>
        <taxon>Chitinophagia</taxon>
        <taxon>Chitinophagales</taxon>
        <taxon>Chitinophagaceae</taxon>
        <taxon>Chitinophaga</taxon>
    </lineage>
</organism>
<protein>
    <submittedName>
        <fullName evidence="1">Uncharacterized protein</fullName>
    </submittedName>
</protein>
<evidence type="ECO:0000313" key="1">
    <source>
        <dbReference type="EMBL" id="RBL92482.1"/>
    </source>
</evidence>
<reference evidence="1 2" key="1">
    <citation type="submission" date="2018-05" db="EMBL/GenBank/DDBJ databases">
        <title>Chitinophaga sp. K3CV102501T nov., isolated from isolated from a monsoon evergreen broad-leaved forest soil.</title>
        <authorList>
            <person name="Lv Y."/>
        </authorList>
    </citation>
    <scope>NUCLEOTIDE SEQUENCE [LARGE SCALE GENOMIC DNA]</scope>
    <source>
        <strain evidence="1 2">GDMCC 1.1325</strain>
    </source>
</reference>
<keyword evidence="2" id="KW-1185">Reference proteome</keyword>